<keyword evidence="2" id="KW-1185">Reference proteome</keyword>
<reference evidence="1" key="2">
    <citation type="submission" date="2015-06" db="UniProtKB">
        <authorList>
            <consortium name="EnsemblMetazoa"/>
        </authorList>
    </citation>
    <scope>IDENTIFICATION</scope>
</reference>
<dbReference type="EMBL" id="CAQQ02162495">
    <property type="status" value="NOT_ANNOTATED_CDS"/>
    <property type="molecule type" value="Genomic_DNA"/>
</dbReference>
<dbReference type="AlphaFoldDB" id="T1H0T3"/>
<accession>T1H0T3</accession>
<dbReference type="HOGENOM" id="CLU_2906675_0_0_1"/>
<proteinExistence type="predicted"/>
<protein>
    <submittedName>
        <fullName evidence="1">Uncharacterized protein</fullName>
    </submittedName>
</protein>
<name>T1H0T3_MEGSC</name>
<reference evidence="2" key="1">
    <citation type="submission" date="2013-02" db="EMBL/GenBank/DDBJ databases">
        <authorList>
            <person name="Hughes D."/>
        </authorList>
    </citation>
    <scope>NUCLEOTIDE SEQUENCE</scope>
    <source>
        <strain>Durham</strain>
        <strain evidence="2">NC isolate 2 -- Noor lab</strain>
    </source>
</reference>
<dbReference type="STRING" id="36166.T1H0T3"/>
<dbReference type="EnsemblMetazoa" id="MESCA009773-RA">
    <property type="protein sequence ID" value="MESCA009773-PA"/>
    <property type="gene ID" value="MESCA009773"/>
</dbReference>
<sequence>MARIQSIVYLGYEDEEIHEKYKNQLNHSTNKVGGSPDFPALGEVKVSNCPVCNLSRPLILQV</sequence>
<evidence type="ECO:0000313" key="2">
    <source>
        <dbReference type="Proteomes" id="UP000015102"/>
    </source>
</evidence>
<evidence type="ECO:0000313" key="1">
    <source>
        <dbReference type="EnsemblMetazoa" id="MESCA009773-PA"/>
    </source>
</evidence>
<organism evidence="1 2">
    <name type="scientific">Megaselia scalaris</name>
    <name type="common">Humpbacked fly</name>
    <name type="synonym">Phora scalaris</name>
    <dbReference type="NCBI Taxonomy" id="36166"/>
    <lineage>
        <taxon>Eukaryota</taxon>
        <taxon>Metazoa</taxon>
        <taxon>Ecdysozoa</taxon>
        <taxon>Arthropoda</taxon>
        <taxon>Hexapoda</taxon>
        <taxon>Insecta</taxon>
        <taxon>Pterygota</taxon>
        <taxon>Neoptera</taxon>
        <taxon>Endopterygota</taxon>
        <taxon>Diptera</taxon>
        <taxon>Brachycera</taxon>
        <taxon>Muscomorpha</taxon>
        <taxon>Platypezoidea</taxon>
        <taxon>Phoridae</taxon>
        <taxon>Megaseliini</taxon>
        <taxon>Megaselia</taxon>
    </lineage>
</organism>
<dbReference type="Proteomes" id="UP000015102">
    <property type="component" value="Unassembled WGS sequence"/>
</dbReference>